<dbReference type="WBParaSite" id="DME_0000622701-mRNA-1">
    <property type="protein sequence ID" value="DME_0000622701-mRNA-1"/>
    <property type="gene ID" value="DME_0000622701"/>
</dbReference>
<keyword evidence="3" id="KW-1185">Reference proteome</keyword>
<evidence type="ECO:0000313" key="3">
    <source>
        <dbReference type="Proteomes" id="UP000274756"/>
    </source>
</evidence>
<evidence type="ECO:0000313" key="1">
    <source>
        <dbReference type="EMBL" id="VDN51151.1"/>
    </source>
</evidence>
<evidence type="ECO:0000313" key="4">
    <source>
        <dbReference type="WBParaSite" id="DME_0000622701-mRNA-1"/>
    </source>
</evidence>
<organism evidence="2 4">
    <name type="scientific">Dracunculus medinensis</name>
    <name type="common">Guinea worm</name>
    <dbReference type="NCBI Taxonomy" id="318479"/>
    <lineage>
        <taxon>Eukaryota</taxon>
        <taxon>Metazoa</taxon>
        <taxon>Ecdysozoa</taxon>
        <taxon>Nematoda</taxon>
        <taxon>Chromadorea</taxon>
        <taxon>Rhabditida</taxon>
        <taxon>Spirurina</taxon>
        <taxon>Dracunculoidea</taxon>
        <taxon>Dracunculidae</taxon>
        <taxon>Dracunculus</taxon>
    </lineage>
</organism>
<gene>
    <name evidence="1" type="ORF">DME_LOCUS1124</name>
</gene>
<sequence length="182" mass="21007">MENEICFQKSRYAYCKAKQISRKFDPPEFCEYTEQKRESFVEMKEKKFKNGHARSISSDNGDIYDPIQPTNGCIANGRFGNDDFSVPQITKFHIEKTKDTSSPIVEYKLAQLPQLEEYKVERMDAATLYLEQRAALKKTNSSCINKGSDIRRLDDKQLAKLNANRALLKQQQDELRSLGILP</sequence>
<reference evidence="4" key="1">
    <citation type="submission" date="2017-02" db="UniProtKB">
        <authorList>
            <consortium name="WormBaseParasite"/>
        </authorList>
    </citation>
    <scope>IDENTIFICATION</scope>
</reference>
<proteinExistence type="predicted"/>
<dbReference type="AlphaFoldDB" id="A0A0N4UFK6"/>
<reference evidence="1 3" key="2">
    <citation type="submission" date="2018-11" db="EMBL/GenBank/DDBJ databases">
        <authorList>
            <consortium name="Pathogen Informatics"/>
        </authorList>
    </citation>
    <scope>NUCLEOTIDE SEQUENCE [LARGE SCALE GENOMIC DNA]</scope>
</reference>
<dbReference type="Proteomes" id="UP000274756">
    <property type="component" value="Unassembled WGS sequence"/>
</dbReference>
<evidence type="ECO:0000313" key="2">
    <source>
        <dbReference type="Proteomes" id="UP000038040"/>
    </source>
</evidence>
<dbReference type="EMBL" id="UYYG01000014">
    <property type="protein sequence ID" value="VDN51151.1"/>
    <property type="molecule type" value="Genomic_DNA"/>
</dbReference>
<protein>
    <submittedName>
        <fullName evidence="4">Enkurin domain-containing protein</fullName>
    </submittedName>
</protein>
<name>A0A0N4UFK6_DRAME</name>
<dbReference type="Proteomes" id="UP000038040">
    <property type="component" value="Unplaced"/>
</dbReference>
<accession>A0A0N4UFK6</accession>